<evidence type="ECO:0000256" key="2">
    <source>
        <dbReference type="SAM" id="MobiDB-lite"/>
    </source>
</evidence>
<organism evidence="4 5">
    <name type="scientific">Hypsibius exemplaris</name>
    <name type="common">Freshwater tardigrade</name>
    <dbReference type="NCBI Taxonomy" id="2072580"/>
    <lineage>
        <taxon>Eukaryota</taxon>
        <taxon>Metazoa</taxon>
        <taxon>Ecdysozoa</taxon>
        <taxon>Tardigrada</taxon>
        <taxon>Eutardigrada</taxon>
        <taxon>Parachela</taxon>
        <taxon>Hypsibioidea</taxon>
        <taxon>Hypsibiidae</taxon>
        <taxon>Hypsibius</taxon>
    </lineage>
</organism>
<feature type="coiled-coil region" evidence="1">
    <location>
        <begin position="289"/>
        <end position="351"/>
    </location>
</feature>
<feature type="signal peptide" evidence="3">
    <location>
        <begin position="1"/>
        <end position="31"/>
    </location>
</feature>
<comment type="caution">
    <text evidence="4">The sequence shown here is derived from an EMBL/GenBank/DDBJ whole genome shotgun (WGS) entry which is preliminary data.</text>
</comment>
<gene>
    <name evidence="4" type="ORF">BV898_17115</name>
</gene>
<evidence type="ECO:0000313" key="5">
    <source>
        <dbReference type="Proteomes" id="UP000192578"/>
    </source>
</evidence>
<keyword evidence="1" id="KW-0175">Coiled coil</keyword>
<proteinExistence type="predicted"/>
<dbReference type="AlphaFoldDB" id="A0A9X6RLU4"/>
<feature type="region of interest" description="Disordered" evidence="2">
    <location>
        <begin position="151"/>
        <end position="256"/>
    </location>
</feature>
<reference evidence="5" key="1">
    <citation type="submission" date="2017-01" db="EMBL/GenBank/DDBJ databases">
        <title>Comparative genomics of anhydrobiosis in the tardigrade Hypsibius dujardini.</title>
        <authorList>
            <person name="Yoshida Y."/>
            <person name="Koutsovoulos G."/>
            <person name="Laetsch D."/>
            <person name="Stevens L."/>
            <person name="Kumar S."/>
            <person name="Horikawa D."/>
            <person name="Ishino K."/>
            <person name="Komine S."/>
            <person name="Tomita M."/>
            <person name="Blaxter M."/>
            <person name="Arakawa K."/>
        </authorList>
    </citation>
    <scope>NUCLEOTIDE SEQUENCE [LARGE SCALE GENOMIC DNA]</scope>
    <source>
        <strain evidence="5">Z151</strain>
    </source>
</reference>
<accession>A0A9X6RLU4</accession>
<evidence type="ECO:0008006" key="6">
    <source>
        <dbReference type="Google" id="ProtNLM"/>
    </source>
</evidence>
<keyword evidence="3" id="KW-0732">Signal</keyword>
<dbReference type="Proteomes" id="UP000192578">
    <property type="component" value="Unassembled WGS sequence"/>
</dbReference>
<name>A0A9X6RLU4_HYPEX</name>
<keyword evidence="5" id="KW-1185">Reference proteome</keyword>
<protein>
    <recommendedName>
        <fullName evidence="6">BZIP domain-containing protein</fullName>
    </recommendedName>
</protein>
<dbReference type="EMBL" id="MTYJ01000280">
    <property type="protein sequence ID" value="OWA52669.1"/>
    <property type="molecule type" value="Genomic_DNA"/>
</dbReference>
<evidence type="ECO:0000256" key="3">
    <source>
        <dbReference type="SAM" id="SignalP"/>
    </source>
</evidence>
<evidence type="ECO:0000256" key="1">
    <source>
        <dbReference type="SAM" id="Coils"/>
    </source>
</evidence>
<sequence>MSSWDEERRERSILLLLVLLLLVLLLGVIDEQSPFVADARKRIKIEEAVYNHAGMPHYPGPFAWFIPPGGVGGGKGAGDCATGLVTTPADLSVKFRHPQLTVHNLVVSSAAPIPMAHLGRSLPTLVGPTKSSFEKFSDKFSPNVALYSLSSLKSEQRSPTPKAAQNAGGDAQQRPLSRIGEMSAPIPVPGSAARERLHHHSSVQSTSAHAPDRQRGSFLSDSEDAAPVVASAMASKSVEAEDEDDGHSSSSNSTLSTDFVRESAILAVDEEELSNILARTDPETRTRVVREVKRIKHRNEAALRQARQEKVKVEEELKQYKTIATNQTTEIQDLKAAKEKLEVENGRLQVKFSKRWSFSQHEPSSST</sequence>
<feature type="chain" id="PRO_5040730609" description="BZIP domain-containing protein" evidence="3">
    <location>
        <begin position="32"/>
        <end position="367"/>
    </location>
</feature>
<evidence type="ECO:0000313" key="4">
    <source>
        <dbReference type="EMBL" id="OWA52669.1"/>
    </source>
</evidence>